<keyword evidence="3" id="KW-1185">Reference proteome</keyword>
<accession>A0A1M5LU68</accession>
<sequence length="187" mass="21817">MPMFDEDYNGSFKDNSEKENFPFTLEAKKWINAVSAAYKRAQMRCNSKDSAVFSMVSPFVLSTTLLILLSILQLIKSLVFLIENNVKKNKIKLAHHADSTNENFMTKVDDYVDKSREEPFRWKSIFVNDYGRPREIWQLIYLFIFIFLIAIAIMFMLGQYWPELFRIYKDSILVAGGISLFCAFTSL</sequence>
<dbReference type="RefSeq" id="WP_072881760.1">
    <property type="nucleotide sequence ID" value="NZ_FQVT01000022.1"/>
</dbReference>
<evidence type="ECO:0000313" key="2">
    <source>
        <dbReference type="EMBL" id="SHG68597.1"/>
    </source>
</evidence>
<keyword evidence="1" id="KW-0472">Membrane</keyword>
<dbReference type="EMBL" id="FQVT01000022">
    <property type="protein sequence ID" value="SHG68597.1"/>
    <property type="molecule type" value="Genomic_DNA"/>
</dbReference>
<protein>
    <submittedName>
        <fullName evidence="2">Uncharacterized protein</fullName>
    </submittedName>
</protein>
<feature type="transmembrane region" description="Helical" evidence="1">
    <location>
        <begin position="139"/>
        <end position="161"/>
    </location>
</feature>
<reference evidence="3" key="1">
    <citation type="submission" date="2016-11" db="EMBL/GenBank/DDBJ databases">
        <authorList>
            <person name="Varghese N."/>
            <person name="Submissions S."/>
        </authorList>
    </citation>
    <scope>NUCLEOTIDE SEQUENCE [LARGE SCALE GENOMIC DNA]</scope>
    <source>
        <strain evidence="3">DSM 24579</strain>
    </source>
</reference>
<evidence type="ECO:0000313" key="3">
    <source>
        <dbReference type="Proteomes" id="UP000183945"/>
    </source>
</evidence>
<dbReference type="OrthoDB" id="1453752at2"/>
<proteinExistence type="predicted"/>
<keyword evidence="1" id="KW-1133">Transmembrane helix</keyword>
<evidence type="ECO:0000256" key="1">
    <source>
        <dbReference type="SAM" id="Phobius"/>
    </source>
</evidence>
<dbReference type="AlphaFoldDB" id="A0A1M5LU68"/>
<feature type="transmembrane region" description="Helical" evidence="1">
    <location>
        <begin position="59"/>
        <end position="82"/>
    </location>
</feature>
<name>A0A1M5LU68_SALEC</name>
<gene>
    <name evidence="2" type="ORF">SAMN05444483_12215</name>
</gene>
<organism evidence="2 3">
    <name type="scientific">Salegentibacter echinorum</name>
    <dbReference type="NCBI Taxonomy" id="1073325"/>
    <lineage>
        <taxon>Bacteria</taxon>
        <taxon>Pseudomonadati</taxon>
        <taxon>Bacteroidota</taxon>
        <taxon>Flavobacteriia</taxon>
        <taxon>Flavobacteriales</taxon>
        <taxon>Flavobacteriaceae</taxon>
        <taxon>Salegentibacter</taxon>
    </lineage>
</organism>
<keyword evidence="1" id="KW-0812">Transmembrane</keyword>
<dbReference type="Proteomes" id="UP000183945">
    <property type="component" value="Unassembled WGS sequence"/>
</dbReference>